<name>A0A934SUU1_9BURK</name>
<evidence type="ECO:0000256" key="2">
    <source>
        <dbReference type="ARBA" id="ARBA00023125"/>
    </source>
</evidence>
<evidence type="ECO:0000256" key="4">
    <source>
        <dbReference type="ARBA" id="ARBA00023163"/>
    </source>
</evidence>
<dbReference type="InterPro" id="IPR014710">
    <property type="entry name" value="RmlC-like_jellyroll"/>
</dbReference>
<protein>
    <submittedName>
        <fullName evidence="6">Helix-turn-helix domain-containing protein</fullName>
    </submittedName>
</protein>
<evidence type="ECO:0000256" key="1">
    <source>
        <dbReference type="ARBA" id="ARBA00023015"/>
    </source>
</evidence>
<evidence type="ECO:0000259" key="5">
    <source>
        <dbReference type="PROSITE" id="PS01124"/>
    </source>
</evidence>
<evidence type="ECO:0000313" key="6">
    <source>
        <dbReference type="EMBL" id="MBK4733217.1"/>
    </source>
</evidence>
<keyword evidence="3" id="KW-0010">Activator</keyword>
<reference evidence="6" key="1">
    <citation type="submission" date="2021-01" db="EMBL/GenBank/DDBJ databases">
        <title>Genome sequence of strain Noviherbaspirillum sp. DKR-6.</title>
        <authorList>
            <person name="Chaudhary D.K."/>
        </authorList>
    </citation>
    <scope>NUCLEOTIDE SEQUENCE</scope>
    <source>
        <strain evidence="6">DKR-6</strain>
    </source>
</reference>
<accession>A0A934SUU1</accession>
<dbReference type="GO" id="GO:0043565">
    <property type="term" value="F:sequence-specific DNA binding"/>
    <property type="evidence" value="ECO:0007669"/>
    <property type="project" value="InterPro"/>
</dbReference>
<dbReference type="SUPFAM" id="SSF46689">
    <property type="entry name" value="Homeodomain-like"/>
    <property type="match status" value="1"/>
</dbReference>
<dbReference type="InterPro" id="IPR003313">
    <property type="entry name" value="AraC-bd"/>
</dbReference>
<dbReference type="InterPro" id="IPR009057">
    <property type="entry name" value="Homeodomain-like_sf"/>
</dbReference>
<keyword evidence="7" id="KW-1185">Reference proteome</keyword>
<dbReference type="InterPro" id="IPR020449">
    <property type="entry name" value="Tscrpt_reg_AraC-type_HTH"/>
</dbReference>
<dbReference type="Pfam" id="PF12833">
    <property type="entry name" value="HTH_18"/>
    <property type="match status" value="1"/>
</dbReference>
<sequence length="299" mass="33381">MTDNASVPVYKLYGEHQQWATPDMIHCETIAARSKLHNWEIKPHQHHGLFQILYLREGNARLRIEERDHPMAAGQLLLVPQMCVHGFQFAPNAQGHVITLAYPLVRRAAGAAGEALLTLRSPYLHLLAADDASAWLRGHFAALDREYRGNALHREIVLESLLGAALAWLARHAIPVAPSATHDSRGMRHFAAFCTMIEAEYASHHPISDYARRLGITAAHLNALCRQASGQSALDLIHERMLLEAKRQLVYTSMTVSTVSYSLGFADPAYFTRFFKQRIGMSPKQFRNGAQQAFGARTG</sequence>
<dbReference type="CDD" id="cd06999">
    <property type="entry name" value="cupin_HpaA-like_N"/>
    <property type="match status" value="1"/>
</dbReference>
<dbReference type="Gene3D" id="1.10.10.60">
    <property type="entry name" value="Homeodomain-like"/>
    <property type="match status" value="1"/>
</dbReference>
<dbReference type="PROSITE" id="PS01124">
    <property type="entry name" value="HTH_ARAC_FAMILY_2"/>
    <property type="match status" value="1"/>
</dbReference>
<dbReference type="InterPro" id="IPR037923">
    <property type="entry name" value="HTH-like"/>
</dbReference>
<dbReference type="PRINTS" id="PR00032">
    <property type="entry name" value="HTHARAC"/>
</dbReference>
<comment type="caution">
    <text evidence="6">The sequence shown here is derived from an EMBL/GenBank/DDBJ whole genome shotgun (WGS) entry which is preliminary data.</text>
</comment>
<organism evidence="6 7">
    <name type="scientific">Noviherbaspirillum pedocola</name>
    <dbReference type="NCBI Taxonomy" id="2801341"/>
    <lineage>
        <taxon>Bacteria</taxon>
        <taxon>Pseudomonadati</taxon>
        <taxon>Pseudomonadota</taxon>
        <taxon>Betaproteobacteria</taxon>
        <taxon>Burkholderiales</taxon>
        <taxon>Oxalobacteraceae</taxon>
        <taxon>Noviherbaspirillum</taxon>
    </lineage>
</organism>
<dbReference type="Proteomes" id="UP000622890">
    <property type="component" value="Unassembled WGS sequence"/>
</dbReference>
<dbReference type="GO" id="GO:0003700">
    <property type="term" value="F:DNA-binding transcription factor activity"/>
    <property type="evidence" value="ECO:0007669"/>
    <property type="project" value="InterPro"/>
</dbReference>
<feature type="domain" description="HTH araC/xylS-type" evidence="5">
    <location>
        <begin position="191"/>
        <end position="289"/>
    </location>
</feature>
<dbReference type="InterPro" id="IPR018060">
    <property type="entry name" value="HTH_AraC"/>
</dbReference>
<proteinExistence type="predicted"/>
<keyword evidence="1" id="KW-0805">Transcription regulation</keyword>
<dbReference type="AlphaFoldDB" id="A0A934SUU1"/>
<keyword evidence="2" id="KW-0238">DNA-binding</keyword>
<dbReference type="RefSeq" id="WP_200589828.1">
    <property type="nucleotide sequence ID" value="NZ_JAEPBG010000001.1"/>
</dbReference>
<dbReference type="Gene3D" id="2.60.120.10">
    <property type="entry name" value="Jelly Rolls"/>
    <property type="match status" value="1"/>
</dbReference>
<dbReference type="SMART" id="SM00342">
    <property type="entry name" value="HTH_ARAC"/>
    <property type="match status" value="1"/>
</dbReference>
<dbReference type="EMBL" id="JAEPBG010000001">
    <property type="protein sequence ID" value="MBK4733217.1"/>
    <property type="molecule type" value="Genomic_DNA"/>
</dbReference>
<keyword evidence="4" id="KW-0804">Transcription</keyword>
<gene>
    <name evidence="6" type="ORF">JJB74_01110</name>
</gene>
<dbReference type="PANTHER" id="PTHR43280">
    <property type="entry name" value="ARAC-FAMILY TRANSCRIPTIONAL REGULATOR"/>
    <property type="match status" value="1"/>
</dbReference>
<evidence type="ECO:0000256" key="3">
    <source>
        <dbReference type="ARBA" id="ARBA00023159"/>
    </source>
</evidence>
<dbReference type="Pfam" id="PF02311">
    <property type="entry name" value="AraC_binding"/>
    <property type="match status" value="1"/>
</dbReference>
<dbReference type="InterPro" id="IPR047264">
    <property type="entry name" value="Cupin_HpaA-like_N"/>
</dbReference>
<dbReference type="SUPFAM" id="SSF51215">
    <property type="entry name" value="Regulatory protein AraC"/>
    <property type="match status" value="1"/>
</dbReference>
<dbReference type="PANTHER" id="PTHR43280:SF32">
    <property type="entry name" value="TRANSCRIPTIONAL REGULATORY PROTEIN"/>
    <property type="match status" value="1"/>
</dbReference>
<evidence type="ECO:0000313" key="7">
    <source>
        <dbReference type="Proteomes" id="UP000622890"/>
    </source>
</evidence>